<sequence length="167" mass="18117">MAFRDELLDNGAGMSRPSGILDMPGTVVGVRTEWDKDKHVPDRGVDRERGPSSHPKSRDSYPRTISRRDGRAHNNEERELVNGSMDALLSRKNRLAGLTGLSAGSTRTLLVWGACIANFADFASVAADFSSSFRENRELVVKDGASAQEVEAVAATNSTKSSLNLRV</sequence>
<gene>
    <name evidence="2" type="ORF">K435DRAFT_867580</name>
</gene>
<reference evidence="2 3" key="1">
    <citation type="journal article" date="2019" name="Nat. Ecol. Evol.">
        <title>Megaphylogeny resolves global patterns of mushroom evolution.</title>
        <authorList>
            <person name="Varga T."/>
            <person name="Krizsan K."/>
            <person name="Foldi C."/>
            <person name="Dima B."/>
            <person name="Sanchez-Garcia M."/>
            <person name="Sanchez-Ramirez S."/>
            <person name="Szollosi G.J."/>
            <person name="Szarkandi J.G."/>
            <person name="Papp V."/>
            <person name="Albert L."/>
            <person name="Andreopoulos W."/>
            <person name="Angelini C."/>
            <person name="Antonin V."/>
            <person name="Barry K.W."/>
            <person name="Bougher N.L."/>
            <person name="Buchanan P."/>
            <person name="Buyck B."/>
            <person name="Bense V."/>
            <person name="Catcheside P."/>
            <person name="Chovatia M."/>
            <person name="Cooper J."/>
            <person name="Damon W."/>
            <person name="Desjardin D."/>
            <person name="Finy P."/>
            <person name="Geml J."/>
            <person name="Haridas S."/>
            <person name="Hughes K."/>
            <person name="Justo A."/>
            <person name="Karasinski D."/>
            <person name="Kautmanova I."/>
            <person name="Kiss B."/>
            <person name="Kocsube S."/>
            <person name="Kotiranta H."/>
            <person name="LaButti K.M."/>
            <person name="Lechner B.E."/>
            <person name="Liimatainen K."/>
            <person name="Lipzen A."/>
            <person name="Lukacs Z."/>
            <person name="Mihaltcheva S."/>
            <person name="Morgado L.N."/>
            <person name="Niskanen T."/>
            <person name="Noordeloos M.E."/>
            <person name="Ohm R.A."/>
            <person name="Ortiz-Santana B."/>
            <person name="Ovrebo C."/>
            <person name="Racz N."/>
            <person name="Riley R."/>
            <person name="Savchenko A."/>
            <person name="Shiryaev A."/>
            <person name="Soop K."/>
            <person name="Spirin V."/>
            <person name="Szebenyi C."/>
            <person name="Tomsovsky M."/>
            <person name="Tulloss R.E."/>
            <person name="Uehling J."/>
            <person name="Grigoriev I.V."/>
            <person name="Vagvolgyi C."/>
            <person name="Papp T."/>
            <person name="Martin F.M."/>
            <person name="Miettinen O."/>
            <person name="Hibbett D.S."/>
            <person name="Nagy L.G."/>
        </authorList>
    </citation>
    <scope>NUCLEOTIDE SEQUENCE [LARGE SCALE GENOMIC DNA]</scope>
    <source>
        <strain evidence="2 3">CBS 962.96</strain>
    </source>
</reference>
<dbReference type="AlphaFoldDB" id="A0A4S8LDW0"/>
<feature type="compositionally biased region" description="Basic and acidic residues" evidence="1">
    <location>
        <begin position="32"/>
        <end position="77"/>
    </location>
</feature>
<protein>
    <submittedName>
        <fullName evidence="2">Uncharacterized protein</fullName>
    </submittedName>
</protein>
<name>A0A4S8LDW0_DENBC</name>
<evidence type="ECO:0000313" key="2">
    <source>
        <dbReference type="EMBL" id="THU87127.1"/>
    </source>
</evidence>
<feature type="region of interest" description="Disordered" evidence="1">
    <location>
        <begin position="1"/>
        <end position="77"/>
    </location>
</feature>
<proteinExistence type="predicted"/>
<organism evidence="2 3">
    <name type="scientific">Dendrothele bispora (strain CBS 962.96)</name>
    <dbReference type="NCBI Taxonomy" id="1314807"/>
    <lineage>
        <taxon>Eukaryota</taxon>
        <taxon>Fungi</taxon>
        <taxon>Dikarya</taxon>
        <taxon>Basidiomycota</taxon>
        <taxon>Agaricomycotina</taxon>
        <taxon>Agaricomycetes</taxon>
        <taxon>Agaricomycetidae</taxon>
        <taxon>Agaricales</taxon>
        <taxon>Agaricales incertae sedis</taxon>
        <taxon>Dendrothele</taxon>
    </lineage>
</organism>
<evidence type="ECO:0000313" key="3">
    <source>
        <dbReference type="Proteomes" id="UP000297245"/>
    </source>
</evidence>
<accession>A0A4S8LDW0</accession>
<keyword evidence="3" id="KW-1185">Reference proteome</keyword>
<dbReference type="EMBL" id="ML179463">
    <property type="protein sequence ID" value="THU87127.1"/>
    <property type="molecule type" value="Genomic_DNA"/>
</dbReference>
<evidence type="ECO:0000256" key="1">
    <source>
        <dbReference type="SAM" id="MobiDB-lite"/>
    </source>
</evidence>
<dbReference type="Proteomes" id="UP000297245">
    <property type="component" value="Unassembled WGS sequence"/>
</dbReference>